<evidence type="ECO:0000313" key="3">
    <source>
        <dbReference type="EMBL" id="KAK7068400.1"/>
    </source>
</evidence>
<dbReference type="GO" id="GO:0008061">
    <property type="term" value="F:chitin binding"/>
    <property type="evidence" value="ECO:0007669"/>
    <property type="project" value="InterPro"/>
</dbReference>
<keyword evidence="4" id="KW-1185">Reference proteome</keyword>
<keyword evidence="1" id="KW-0732">Signal</keyword>
<dbReference type="SMART" id="SM00494">
    <property type="entry name" value="ChtBD2"/>
    <property type="match status" value="1"/>
</dbReference>
<sequence length="245" mass="25964">MGHLRALLILVLAVATLAECKAIKPKIKRDLRSSRLTKPWRQDTGVGFISDVGTAGGNFLAKPRSASCTQEGFFPQPGNCTSFIRCVDFSGTGRYFSVYRFTCPFGTVFDDDLDVCNHPWAVKNPPECAGGTPNLPGSVVTVSSSSVTSSQSSLDITDPPTTLTTLSSTVTEPQSNITTLSSTITEPPTTTTTVSSTITEPSTTITTLSSTITETTPTQITVTETATPTITTTGVTNQSFIFDSD</sequence>
<dbReference type="Pfam" id="PF01607">
    <property type="entry name" value="CBM_14"/>
    <property type="match status" value="1"/>
</dbReference>
<gene>
    <name evidence="3" type="ORF">SK128_007708</name>
</gene>
<organism evidence="3 4">
    <name type="scientific">Halocaridina rubra</name>
    <name type="common">Hawaiian red shrimp</name>
    <dbReference type="NCBI Taxonomy" id="373956"/>
    <lineage>
        <taxon>Eukaryota</taxon>
        <taxon>Metazoa</taxon>
        <taxon>Ecdysozoa</taxon>
        <taxon>Arthropoda</taxon>
        <taxon>Crustacea</taxon>
        <taxon>Multicrustacea</taxon>
        <taxon>Malacostraca</taxon>
        <taxon>Eumalacostraca</taxon>
        <taxon>Eucarida</taxon>
        <taxon>Decapoda</taxon>
        <taxon>Pleocyemata</taxon>
        <taxon>Caridea</taxon>
        <taxon>Atyoidea</taxon>
        <taxon>Atyidae</taxon>
        <taxon>Halocaridina</taxon>
    </lineage>
</organism>
<proteinExistence type="predicted"/>
<dbReference type="PROSITE" id="PS50940">
    <property type="entry name" value="CHIT_BIND_II"/>
    <property type="match status" value="1"/>
</dbReference>
<accession>A0AAN8WLK4</accession>
<dbReference type="EMBL" id="JAXCGZ010017263">
    <property type="protein sequence ID" value="KAK7068400.1"/>
    <property type="molecule type" value="Genomic_DNA"/>
</dbReference>
<dbReference type="SUPFAM" id="SSF57625">
    <property type="entry name" value="Invertebrate chitin-binding proteins"/>
    <property type="match status" value="1"/>
</dbReference>
<dbReference type="Proteomes" id="UP001381693">
    <property type="component" value="Unassembled WGS sequence"/>
</dbReference>
<comment type="caution">
    <text evidence="3">The sequence shown here is derived from an EMBL/GenBank/DDBJ whole genome shotgun (WGS) entry which is preliminary data.</text>
</comment>
<evidence type="ECO:0000256" key="1">
    <source>
        <dbReference type="SAM" id="SignalP"/>
    </source>
</evidence>
<reference evidence="3 4" key="1">
    <citation type="submission" date="2023-11" db="EMBL/GenBank/DDBJ databases">
        <title>Halocaridina rubra genome assembly.</title>
        <authorList>
            <person name="Smith C."/>
        </authorList>
    </citation>
    <scope>NUCLEOTIDE SEQUENCE [LARGE SCALE GENOMIC DNA]</scope>
    <source>
        <strain evidence="3">EP-1</strain>
        <tissue evidence="3">Whole</tissue>
    </source>
</reference>
<feature type="signal peptide" evidence="1">
    <location>
        <begin position="1"/>
        <end position="22"/>
    </location>
</feature>
<name>A0AAN8WLK4_HALRR</name>
<dbReference type="AlphaFoldDB" id="A0AAN8WLK4"/>
<protein>
    <recommendedName>
        <fullName evidence="2">Chitin-binding type-2 domain-containing protein</fullName>
    </recommendedName>
</protein>
<dbReference type="GO" id="GO:0005576">
    <property type="term" value="C:extracellular region"/>
    <property type="evidence" value="ECO:0007669"/>
    <property type="project" value="InterPro"/>
</dbReference>
<feature type="domain" description="Chitin-binding type-2" evidence="2">
    <location>
        <begin position="65"/>
        <end position="130"/>
    </location>
</feature>
<dbReference type="InterPro" id="IPR036508">
    <property type="entry name" value="Chitin-bd_dom_sf"/>
</dbReference>
<dbReference type="InterPro" id="IPR002557">
    <property type="entry name" value="Chitin-bd_dom"/>
</dbReference>
<dbReference type="Gene3D" id="2.170.140.10">
    <property type="entry name" value="Chitin binding domain"/>
    <property type="match status" value="1"/>
</dbReference>
<evidence type="ECO:0000313" key="4">
    <source>
        <dbReference type="Proteomes" id="UP001381693"/>
    </source>
</evidence>
<feature type="chain" id="PRO_5043032622" description="Chitin-binding type-2 domain-containing protein" evidence="1">
    <location>
        <begin position="23"/>
        <end position="245"/>
    </location>
</feature>
<evidence type="ECO:0000259" key="2">
    <source>
        <dbReference type="PROSITE" id="PS50940"/>
    </source>
</evidence>